<comment type="caution">
    <text evidence="2">The sequence shown here is derived from an EMBL/GenBank/DDBJ whole genome shotgun (WGS) entry which is preliminary data.</text>
</comment>
<gene>
    <name evidence="2" type="ORF">P5673_009735</name>
</gene>
<sequence>MRSLEAAGRVKDIEFPNNSTTEHVRELLLNSFGNHLNAADVDRLHFYKTVASSNLLDLAGTAEEMHGQRLKTTFQNRSKVFMRLLLDSNGSVTAPQVDSGDAIVDTEQERRPTEEGNENTLVNISDDDQELLLPLLASSPQPVSTQQQSSASTEMFVNRFYDKVHRVEMLKQMSDTIQNATVVGEIIEMEDNLCGAELDQGSGPLYDTKVVQRLFAANRIPQRIPTLCLTPLEMQLQSYMDMVPVCIVRYRLTDKSIDCLRGLMMSNAVVQALTNCQVHFALMGSDFDKEACGKQHRRVDDIDLEIHVLQPTMSSNKVILGDVVTGNTEAFTRHLISAVGDALEATSIVKSQRDLLQQQRKLRQRQDHELRQSEIQDREKERSERERQETEDAQQSEEEDDETVVDSEQCLLDTNARWLKLSETEKNPGFGKSVITIDQQQAMAKRMRREDEDGHDDDDDDDNSGIVTFNRGI</sequence>
<evidence type="ECO:0000313" key="2">
    <source>
        <dbReference type="EMBL" id="KAK2566259.1"/>
    </source>
</evidence>
<name>A0AAD9QRY0_ACRCE</name>
<feature type="region of interest" description="Disordered" evidence="1">
    <location>
        <begin position="429"/>
        <end position="473"/>
    </location>
</feature>
<dbReference type="AlphaFoldDB" id="A0AAD9QRY0"/>
<accession>A0AAD9QRY0</accession>
<evidence type="ECO:0000313" key="3">
    <source>
        <dbReference type="Proteomes" id="UP001249851"/>
    </source>
</evidence>
<feature type="compositionally biased region" description="Basic and acidic residues" evidence="1">
    <location>
        <begin position="364"/>
        <end position="390"/>
    </location>
</feature>
<dbReference type="Proteomes" id="UP001249851">
    <property type="component" value="Unassembled WGS sequence"/>
</dbReference>
<proteinExistence type="predicted"/>
<feature type="region of interest" description="Disordered" evidence="1">
    <location>
        <begin position="92"/>
        <end position="119"/>
    </location>
</feature>
<reference evidence="2" key="2">
    <citation type="journal article" date="2023" name="Science">
        <title>Genomic signatures of disease resistance in endangered staghorn corals.</title>
        <authorList>
            <person name="Vollmer S.V."/>
            <person name="Selwyn J.D."/>
            <person name="Despard B.A."/>
            <person name="Roesel C.L."/>
        </authorList>
    </citation>
    <scope>NUCLEOTIDE SEQUENCE</scope>
    <source>
        <strain evidence="2">K2</strain>
    </source>
</reference>
<feature type="compositionally biased region" description="Acidic residues" evidence="1">
    <location>
        <begin position="391"/>
        <end position="405"/>
    </location>
</feature>
<dbReference type="EMBL" id="JARQWQ010000017">
    <property type="protein sequence ID" value="KAK2566259.1"/>
    <property type="molecule type" value="Genomic_DNA"/>
</dbReference>
<protein>
    <submittedName>
        <fullName evidence="2">Uncharacterized protein</fullName>
    </submittedName>
</protein>
<feature type="compositionally biased region" description="Acidic residues" evidence="1">
    <location>
        <begin position="453"/>
        <end position="463"/>
    </location>
</feature>
<evidence type="ECO:0000256" key="1">
    <source>
        <dbReference type="SAM" id="MobiDB-lite"/>
    </source>
</evidence>
<keyword evidence="3" id="KW-1185">Reference proteome</keyword>
<reference evidence="2" key="1">
    <citation type="journal article" date="2023" name="G3 (Bethesda)">
        <title>Whole genome assembly and annotation of the endangered Caribbean coral Acropora cervicornis.</title>
        <authorList>
            <person name="Selwyn J.D."/>
            <person name="Vollmer S.V."/>
        </authorList>
    </citation>
    <scope>NUCLEOTIDE SEQUENCE</scope>
    <source>
        <strain evidence="2">K2</strain>
    </source>
</reference>
<organism evidence="2 3">
    <name type="scientific">Acropora cervicornis</name>
    <name type="common">Staghorn coral</name>
    <dbReference type="NCBI Taxonomy" id="6130"/>
    <lineage>
        <taxon>Eukaryota</taxon>
        <taxon>Metazoa</taxon>
        <taxon>Cnidaria</taxon>
        <taxon>Anthozoa</taxon>
        <taxon>Hexacorallia</taxon>
        <taxon>Scleractinia</taxon>
        <taxon>Astrocoeniina</taxon>
        <taxon>Acroporidae</taxon>
        <taxon>Acropora</taxon>
    </lineage>
</organism>
<feature type="region of interest" description="Disordered" evidence="1">
    <location>
        <begin position="362"/>
        <end position="408"/>
    </location>
</feature>